<dbReference type="Proteomes" id="UP000004217">
    <property type="component" value="Unassembled WGS sequence"/>
</dbReference>
<accession>G2G4R6</accession>
<dbReference type="AlphaFoldDB" id="G2G4R6"/>
<dbReference type="InterPro" id="IPR007278">
    <property type="entry name" value="DUF397"/>
</dbReference>
<dbReference type="PATRIC" id="fig|700597.3.peg.453"/>
<dbReference type="Pfam" id="PF04149">
    <property type="entry name" value="DUF397"/>
    <property type="match status" value="1"/>
</dbReference>
<evidence type="ECO:0000313" key="3">
    <source>
        <dbReference type="Proteomes" id="UP000004217"/>
    </source>
</evidence>
<name>G2G4R6_9ACTN</name>
<comment type="caution">
    <text evidence="2">The sequence shown here is derived from an EMBL/GenBank/DDBJ whole genome shotgun (WGS) entry which is preliminary data.</text>
</comment>
<organism evidence="2 3">
    <name type="scientific">Streptomyces zinciresistens K42</name>
    <dbReference type="NCBI Taxonomy" id="700597"/>
    <lineage>
        <taxon>Bacteria</taxon>
        <taxon>Bacillati</taxon>
        <taxon>Actinomycetota</taxon>
        <taxon>Actinomycetes</taxon>
        <taxon>Kitasatosporales</taxon>
        <taxon>Streptomycetaceae</taxon>
        <taxon>Streptomyces</taxon>
    </lineage>
</organism>
<evidence type="ECO:0000259" key="1">
    <source>
        <dbReference type="Pfam" id="PF04149"/>
    </source>
</evidence>
<dbReference type="EMBL" id="AGBF01000003">
    <property type="protein sequence ID" value="EGX61539.1"/>
    <property type="molecule type" value="Genomic_DNA"/>
</dbReference>
<keyword evidence="3" id="KW-1185">Reference proteome</keyword>
<evidence type="ECO:0000313" key="2">
    <source>
        <dbReference type="EMBL" id="EGX61539.1"/>
    </source>
</evidence>
<gene>
    <name evidence="2" type="ORF">SZN_02347</name>
</gene>
<sequence>MLVRDSKDRTRQGLAISATAWSAFTSAPVESADR</sequence>
<protein>
    <recommendedName>
        <fullName evidence="1">DUF397 domain-containing protein</fullName>
    </recommendedName>
</protein>
<proteinExistence type="predicted"/>
<reference evidence="2 3" key="1">
    <citation type="submission" date="2011-08" db="EMBL/GenBank/DDBJ databases">
        <authorList>
            <person name="Lin Y."/>
            <person name="Hao X."/>
            <person name="Johnstone L."/>
            <person name="Miller S.J."/>
            <person name="Wei G."/>
            <person name="Rensing C."/>
        </authorList>
    </citation>
    <scope>NUCLEOTIDE SEQUENCE [LARGE SCALE GENOMIC DNA]</scope>
    <source>
        <strain evidence="2 3">K42</strain>
    </source>
</reference>
<feature type="domain" description="DUF397" evidence="1">
    <location>
        <begin position="2"/>
        <end position="26"/>
    </location>
</feature>